<evidence type="ECO:0000313" key="2">
    <source>
        <dbReference type="Proteomes" id="UP000268727"/>
    </source>
</evidence>
<proteinExistence type="predicted"/>
<dbReference type="EMBL" id="RJKM01000001">
    <property type="protein sequence ID" value="ROP37201.1"/>
    <property type="molecule type" value="Genomic_DNA"/>
</dbReference>
<name>A0A3N1H3X7_9PSEU</name>
<protein>
    <submittedName>
        <fullName evidence="1">Uncharacterized protein</fullName>
    </submittedName>
</protein>
<comment type="caution">
    <text evidence="1">The sequence shown here is derived from an EMBL/GenBank/DDBJ whole genome shotgun (WGS) entry which is preliminary data.</text>
</comment>
<dbReference type="AlphaFoldDB" id="A0A3N1H3X7"/>
<organism evidence="1 2">
    <name type="scientific">Saccharothrix texasensis</name>
    <dbReference type="NCBI Taxonomy" id="103734"/>
    <lineage>
        <taxon>Bacteria</taxon>
        <taxon>Bacillati</taxon>
        <taxon>Actinomycetota</taxon>
        <taxon>Actinomycetes</taxon>
        <taxon>Pseudonocardiales</taxon>
        <taxon>Pseudonocardiaceae</taxon>
        <taxon>Saccharothrix</taxon>
    </lineage>
</organism>
<sequence length="39" mass="4133">MVDVFVFTPAQLLGGSGEPYLGGHREIGRAGLDDEVTVE</sequence>
<accession>A0A3N1H3X7</accession>
<keyword evidence="2" id="KW-1185">Reference proteome</keyword>
<evidence type="ECO:0000313" key="1">
    <source>
        <dbReference type="EMBL" id="ROP37201.1"/>
    </source>
</evidence>
<dbReference type="Proteomes" id="UP000268727">
    <property type="component" value="Unassembled WGS sequence"/>
</dbReference>
<reference evidence="1 2" key="1">
    <citation type="submission" date="2018-11" db="EMBL/GenBank/DDBJ databases">
        <title>Sequencing the genomes of 1000 actinobacteria strains.</title>
        <authorList>
            <person name="Klenk H.-P."/>
        </authorList>
    </citation>
    <scope>NUCLEOTIDE SEQUENCE [LARGE SCALE GENOMIC DNA]</scope>
    <source>
        <strain evidence="1 2">DSM 44231</strain>
    </source>
</reference>
<gene>
    <name evidence="1" type="ORF">EDD40_2495</name>
</gene>